<feature type="compositionally biased region" description="Pro residues" evidence="1">
    <location>
        <begin position="9"/>
        <end position="20"/>
    </location>
</feature>
<dbReference type="Proteomes" id="UP000198949">
    <property type="component" value="Unassembled WGS sequence"/>
</dbReference>
<feature type="transmembrane region" description="Helical" evidence="2">
    <location>
        <begin position="250"/>
        <end position="270"/>
    </location>
</feature>
<feature type="transmembrane region" description="Helical" evidence="2">
    <location>
        <begin position="328"/>
        <end position="348"/>
    </location>
</feature>
<feature type="transmembrane region" description="Helical" evidence="2">
    <location>
        <begin position="163"/>
        <end position="182"/>
    </location>
</feature>
<feature type="transmembrane region" description="Helical" evidence="2">
    <location>
        <begin position="85"/>
        <end position="102"/>
    </location>
</feature>
<dbReference type="EMBL" id="FNAD01000004">
    <property type="protein sequence ID" value="SDD43447.1"/>
    <property type="molecule type" value="Genomic_DNA"/>
</dbReference>
<protein>
    <submittedName>
        <fullName evidence="4">Uncharacterized membrane protein YeiB</fullName>
    </submittedName>
</protein>
<reference evidence="5" key="1">
    <citation type="submission" date="2016-10" db="EMBL/GenBank/DDBJ databases">
        <authorList>
            <person name="Varghese N."/>
            <person name="Submissions S."/>
        </authorList>
    </citation>
    <scope>NUCLEOTIDE SEQUENCE [LARGE SCALE GENOMIC DNA]</scope>
    <source>
        <strain evidence="5">CGMCC 4.3516</strain>
    </source>
</reference>
<dbReference type="RefSeq" id="WP_143014811.1">
    <property type="nucleotide sequence ID" value="NZ_FNAD01000004.1"/>
</dbReference>
<feature type="transmembrane region" description="Helical" evidence="2">
    <location>
        <begin position="354"/>
        <end position="376"/>
    </location>
</feature>
<dbReference type="AlphaFoldDB" id="A0A1G6USA4"/>
<dbReference type="PANTHER" id="PTHR30590">
    <property type="entry name" value="INNER MEMBRANE PROTEIN"/>
    <property type="match status" value="1"/>
</dbReference>
<dbReference type="InterPro" id="IPR007349">
    <property type="entry name" value="DUF418"/>
</dbReference>
<evidence type="ECO:0000256" key="2">
    <source>
        <dbReference type="SAM" id="Phobius"/>
    </source>
</evidence>
<keyword evidence="2" id="KW-1133">Transmembrane helix</keyword>
<feature type="transmembrane region" description="Helical" evidence="2">
    <location>
        <begin position="122"/>
        <end position="151"/>
    </location>
</feature>
<dbReference type="STRING" id="58114.SAMN05216270_1047"/>
<proteinExistence type="predicted"/>
<feature type="transmembrane region" description="Helical" evidence="2">
    <location>
        <begin position="202"/>
        <end position="229"/>
    </location>
</feature>
<organism evidence="4 5">
    <name type="scientific">Glycomyces harbinensis</name>
    <dbReference type="NCBI Taxonomy" id="58114"/>
    <lineage>
        <taxon>Bacteria</taxon>
        <taxon>Bacillati</taxon>
        <taxon>Actinomycetota</taxon>
        <taxon>Actinomycetes</taxon>
        <taxon>Glycomycetales</taxon>
        <taxon>Glycomycetaceae</taxon>
        <taxon>Glycomyces</taxon>
    </lineage>
</organism>
<name>A0A1G6USA4_9ACTN</name>
<evidence type="ECO:0000313" key="5">
    <source>
        <dbReference type="Proteomes" id="UP000198949"/>
    </source>
</evidence>
<dbReference type="InterPro" id="IPR052529">
    <property type="entry name" value="Bact_Transport_Assoc"/>
</dbReference>
<dbReference type="Pfam" id="PF04235">
    <property type="entry name" value="DUF418"/>
    <property type="match status" value="1"/>
</dbReference>
<keyword evidence="2" id="KW-0812">Transmembrane</keyword>
<evidence type="ECO:0000256" key="1">
    <source>
        <dbReference type="SAM" id="MobiDB-lite"/>
    </source>
</evidence>
<feature type="transmembrane region" description="Helical" evidence="2">
    <location>
        <begin position="31"/>
        <end position="50"/>
    </location>
</feature>
<accession>A0A1G6USA4</accession>
<keyword evidence="2" id="KW-0472">Membrane</keyword>
<sequence length="399" mass="42714">MTTAAQHAPGPPGLRPPTPMPRAERSLAPDIARGAMLLFIAVANVGGYLYGRSVDAYGHLADAGTADHVALFLEQLFMAERSRPMFAILYGFGIAVMASRMFDRGLGAKAVRKVLRRRSLWLLAFGMLHATLLFLGDILAAYGAAGLVALGLVHLSDKALRRWLWASSAFFVLVTIPAMIFFMTQVGGPPSPDMAPYLEQIIGGFVGGSVNAAATIVLSMYLPMLVIGMMMQRAGWFDHAERHLARLRRVFLSGMAVNLASALPVALIALGAWHPSGPVHQVALGVTLLGGVYAGLGYICGFALLAHRWRSRGRRGLPGALAAVGERSLTSYLTQSIIMASLLSPWGFALGEDLGYLGAYGVAVGTWAVTVVLAVLMARAGKRGPFEVLLRRLTYGRER</sequence>
<dbReference type="PANTHER" id="PTHR30590:SF2">
    <property type="entry name" value="INNER MEMBRANE PROTEIN"/>
    <property type="match status" value="1"/>
</dbReference>
<feature type="domain" description="DUF418" evidence="3">
    <location>
        <begin position="233"/>
        <end position="396"/>
    </location>
</feature>
<gene>
    <name evidence="4" type="ORF">SAMN05216270_1047</name>
</gene>
<dbReference type="OrthoDB" id="2388539at2"/>
<keyword evidence="5" id="KW-1185">Reference proteome</keyword>
<feature type="region of interest" description="Disordered" evidence="1">
    <location>
        <begin position="1"/>
        <end position="24"/>
    </location>
</feature>
<feature type="transmembrane region" description="Helical" evidence="2">
    <location>
        <begin position="282"/>
        <end position="307"/>
    </location>
</feature>
<evidence type="ECO:0000259" key="3">
    <source>
        <dbReference type="Pfam" id="PF04235"/>
    </source>
</evidence>
<evidence type="ECO:0000313" key="4">
    <source>
        <dbReference type="EMBL" id="SDD43447.1"/>
    </source>
</evidence>